<protein>
    <submittedName>
        <fullName evidence="1">Uncharacterized protein</fullName>
    </submittedName>
</protein>
<keyword evidence="2" id="KW-1185">Reference proteome</keyword>
<evidence type="ECO:0000313" key="1">
    <source>
        <dbReference type="EMBL" id="AZU97259.1"/>
    </source>
</evidence>
<sequence>MQVGGIYRFQGSTTTVRVVGFERAGLFRKYVKFETLHNGQVCGPVREVLKSYAMSNWEPVDVDHSVV</sequence>
<gene>
    <name evidence="1" type="primary">214</name>
    <name evidence="1" type="ORF">SEA_GILSON_214</name>
</gene>
<dbReference type="RefSeq" id="YP_009842644.1">
    <property type="nucleotide sequence ID" value="NC_048742.1"/>
</dbReference>
<dbReference type="Proteomes" id="UP000284334">
    <property type="component" value="Segment"/>
</dbReference>
<reference evidence="1 2" key="1">
    <citation type="submission" date="2018-10" db="EMBL/GenBank/DDBJ databases">
        <authorList>
            <person name="Soria N.A."/>
            <person name="Batley M.G."/>
            <person name="Hanafy A."/>
            <person name="Singh N."/>
            <person name="Shaffer C.D."/>
            <person name="Weston-Hafer K.A."/>
            <person name="Russell D.A."/>
            <person name="Pope W.H."/>
            <person name="Jacobs-Sera D."/>
            <person name="Hendrix R.W."/>
            <person name="Hatfull G.F."/>
        </authorList>
    </citation>
    <scope>NUCLEOTIDE SEQUENCE [LARGE SCALE GENOMIC DNA]</scope>
</reference>
<accession>A0A3T0ICV3</accession>
<organism evidence="1 2">
    <name type="scientific">Streptomyces phage Gilson</name>
    <dbReference type="NCBI Taxonomy" id="2488789"/>
    <lineage>
        <taxon>Viruses</taxon>
        <taxon>Duplodnaviria</taxon>
        <taxon>Heunggongvirae</taxon>
        <taxon>Uroviricota</taxon>
        <taxon>Caudoviricetes</taxon>
        <taxon>Stanwilliamsviridae</taxon>
        <taxon>Loccivirinae</taxon>
        <taxon>Gilsonvirus</taxon>
        <taxon>Gilsonvirus gilson</taxon>
    </lineage>
</organism>
<evidence type="ECO:0000313" key="2">
    <source>
        <dbReference type="Proteomes" id="UP000284334"/>
    </source>
</evidence>
<name>A0A3T0ICV3_9CAUD</name>
<dbReference type="GeneID" id="55612904"/>
<proteinExistence type="predicted"/>
<dbReference type="KEGG" id="vg:55612904"/>
<dbReference type="EMBL" id="MK061412">
    <property type="protein sequence ID" value="AZU97259.1"/>
    <property type="molecule type" value="Genomic_DNA"/>
</dbReference>